<dbReference type="GO" id="GO:0004252">
    <property type="term" value="F:serine-type endopeptidase activity"/>
    <property type="evidence" value="ECO:0007669"/>
    <property type="project" value="UniProtKB-UniRule"/>
</dbReference>
<evidence type="ECO:0000259" key="6">
    <source>
        <dbReference type="Pfam" id="PF00082"/>
    </source>
</evidence>
<dbReference type="PROSITE" id="PS00137">
    <property type="entry name" value="SUBTILASE_HIS"/>
    <property type="match status" value="1"/>
</dbReference>
<evidence type="ECO:0000256" key="2">
    <source>
        <dbReference type="ARBA" id="ARBA00022670"/>
    </source>
</evidence>
<feature type="active site" description="Charge relay system" evidence="5">
    <location>
        <position position="498"/>
    </location>
</feature>
<proteinExistence type="inferred from homology"/>
<dbReference type="InterPro" id="IPR050131">
    <property type="entry name" value="Peptidase_S8_subtilisin-like"/>
</dbReference>
<dbReference type="Gene3D" id="3.40.50.200">
    <property type="entry name" value="Peptidase S8/S53 domain"/>
    <property type="match status" value="1"/>
</dbReference>
<keyword evidence="2 5" id="KW-0645">Protease</keyword>
<evidence type="ECO:0000313" key="8">
    <source>
        <dbReference type="Proteomes" id="UP000280696"/>
    </source>
</evidence>
<dbReference type="Proteomes" id="UP000280696">
    <property type="component" value="Unassembled WGS sequence"/>
</dbReference>
<dbReference type="InterPro" id="IPR015500">
    <property type="entry name" value="Peptidase_S8_subtilisin-rel"/>
</dbReference>
<gene>
    <name evidence="7" type="ORF">D7V94_16620</name>
</gene>
<dbReference type="PANTHER" id="PTHR43806:SF67">
    <property type="entry name" value="EGF-LIKE DOMAIN-CONTAINING PROTEIN"/>
    <property type="match status" value="1"/>
</dbReference>
<evidence type="ECO:0000256" key="4">
    <source>
        <dbReference type="ARBA" id="ARBA00022825"/>
    </source>
</evidence>
<dbReference type="EMBL" id="RAYQ01000019">
    <property type="protein sequence ID" value="RKI89802.1"/>
    <property type="molecule type" value="Genomic_DNA"/>
</dbReference>
<dbReference type="InterPro" id="IPR023827">
    <property type="entry name" value="Peptidase_S8_Asp-AS"/>
</dbReference>
<dbReference type="InterPro" id="IPR034045">
    <property type="entry name" value="Pep_S8_CspA-like"/>
</dbReference>
<dbReference type="InterPro" id="IPR036852">
    <property type="entry name" value="Peptidase_S8/S53_dom_sf"/>
</dbReference>
<dbReference type="RefSeq" id="WP_120471451.1">
    <property type="nucleotide sequence ID" value="NZ_RAYQ01000019.1"/>
</dbReference>
<dbReference type="OrthoDB" id="9762689at2"/>
<evidence type="ECO:0000313" key="7">
    <source>
        <dbReference type="EMBL" id="RKI89802.1"/>
    </source>
</evidence>
<feature type="active site" description="Charge relay system" evidence="5">
    <location>
        <position position="108"/>
    </location>
</feature>
<dbReference type="PIRSF" id="PIRSF037894">
    <property type="entry name" value="Subtilisin_rel_CspABC"/>
    <property type="match status" value="1"/>
</dbReference>
<dbReference type="PANTHER" id="PTHR43806">
    <property type="entry name" value="PEPTIDASE S8"/>
    <property type="match status" value="1"/>
</dbReference>
<protein>
    <submittedName>
        <fullName evidence="7">Peptidase</fullName>
    </submittedName>
</protein>
<comment type="similarity">
    <text evidence="1 5">Belongs to the peptidase S8 family.</text>
</comment>
<accession>A0A3A9ADX5</accession>
<dbReference type="PROSITE" id="PS00136">
    <property type="entry name" value="SUBTILASE_ASP"/>
    <property type="match status" value="1"/>
</dbReference>
<keyword evidence="3 5" id="KW-0378">Hydrolase</keyword>
<keyword evidence="8" id="KW-1185">Reference proteome</keyword>
<evidence type="ECO:0000256" key="3">
    <source>
        <dbReference type="ARBA" id="ARBA00022801"/>
    </source>
</evidence>
<feature type="active site" description="Charge relay system" evidence="5">
    <location>
        <position position="176"/>
    </location>
</feature>
<organism evidence="7 8">
    <name type="scientific">Parablautia intestinalis</name>
    <dbReference type="NCBI Taxonomy" id="2320100"/>
    <lineage>
        <taxon>Bacteria</taxon>
        <taxon>Bacillati</taxon>
        <taxon>Bacillota</taxon>
        <taxon>Clostridia</taxon>
        <taxon>Lachnospirales</taxon>
        <taxon>Lachnospiraceae</taxon>
        <taxon>Parablautia</taxon>
    </lineage>
</organism>
<sequence>MTDQEKILSNDYYDIIADYTLPERFRGTLKDFVYQPVSGETGVVYANSREVIPLSVSDFTYQVIPKLYGLMQQGEVFDPTPLIRSGITAVQGGSLNLTGRGVIIGFLDTGIRYDEEVFRNPDGSTRILGIWDQNIQTGTPPKGILYGSEYKREAINLALQSENPREIVPSYDENGHGSAIASVAAGSRLGNGLTFLGAAPDADIVVVKLKEAKQYLRELYLVPDDVPAYAESDVLVAVKYLESYAVSLLKPLVICFGLGTNMGDHDGHSILAGYLNQIATRRSRVVMVCGGNEGNSAHHYEGTAIDGLSETIDNVEIRVDGDTKGFTAELWGSVPAKHAISIRTPGGEVTPRVDFRDQSSREFSFVFERSRVQVDHILVEQGSGEELIFFRFIDPTPGIWTIQVTISENASGSSFHIWLPLTDFLQSDTYFLRPYPFGTLTEPSNAREVITITTYNDENGSFWAESGRGYTRMGRMKPDICAPGVNIDTILGNRTGSSMAVAIASGAAAQFLQWAVIEVNQPRVESREVKNYLIRGAYRAPGESYPNREWGDYDIIVSSQQETSKIKVFRRFSPNIFLLQKQ</sequence>
<dbReference type="PROSITE" id="PS51892">
    <property type="entry name" value="SUBTILASE"/>
    <property type="match status" value="1"/>
</dbReference>
<dbReference type="InterPro" id="IPR017310">
    <property type="entry name" value="Pept_S8A_subtilisin_clostridia"/>
</dbReference>
<feature type="domain" description="Peptidase S8/S53" evidence="6">
    <location>
        <begin position="99"/>
        <end position="298"/>
    </location>
</feature>
<dbReference type="AlphaFoldDB" id="A0A3A9ADX5"/>
<dbReference type="Gene3D" id="2.60.120.1290">
    <property type="match status" value="1"/>
</dbReference>
<feature type="domain" description="Peptidase S8/S53" evidence="6">
    <location>
        <begin position="439"/>
        <end position="546"/>
    </location>
</feature>
<evidence type="ECO:0000256" key="1">
    <source>
        <dbReference type="ARBA" id="ARBA00011073"/>
    </source>
</evidence>
<dbReference type="CDD" id="cd07478">
    <property type="entry name" value="Peptidases_S8_CspA-like"/>
    <property type="match status" value="1"/>
</dbReference>
<dbReference type="InterPro" id="IPR000209">
    <property type="entry name" value="Peptidase_S8/S53_dom"/>
</dbReference>
<comment type="caution">
    <text evidence="7">The sequence shown here is derived from an EMBL/GenBank/DDBJ whole genome shotgun (WGS) entry which is preliminary data.</text>
</comment>
<evidence type="ECO:0000256" key="5">
    <source>
        <dbReference type="PROSITE-ProRule" id="PRU01240"/>
    </source>
</evidence>
<name>A0A3A9ADX5_9FIRM</name>
<dbReference type="PRINTS" id="PR00723">
    <property type="entry name" value="SUBTILISIN"/>
</dbReference>
<dbReference type="SUPFAM" id="SSF52743">
    <property type="entry name" value="Subtilisin-like"/>
    <property type="match status" value="1"/>
</dbReference>
<reference evidence="7 8" key="1">
    <citation type="submission" date="2018-09" db="EMBL/GenBank/DDBJ databases">
        <title>Murine metabolic-syndrome-specific gut microbial biobank.</title>
        <authorList>
            <person name="Liu C."/>
        </authorList>
    </citation>
    <scope>NUCLEOTIDE SEQUENCE [LARGE SCALE GENOMIC DNA]</scope>
    <source>
        <strain evidence="7 8">0.1xD8-82</strain>
    </source>
</reference>
<dbReference type="GO" id="GO:0006508">
    <property type="term" value="P:proteolysis"/>
    <property type="evidence" value="ECO:0007669"/>
    <property type="project" value="UniProtKB-KW"/>
</dbReference>
<keyword evidence="4 5" id="KW-0720">Serine protease</keyword>
<dbReference type="Pfam" id="PF00082">
    <property type="entry name" value="Peptidase_S8"/>
    <property type="match status" value="2"/>
</dbReference>
<dbReference type="InterPro" id="IPR022398">
    <property type="entry name" value="Peptidase_S8_His-AS"/>
</dbReference>